<keyword evidence="1" id="KW-0378">Hydrolase</keyword>
<dbReference type="Gene3D" id="3.40.50.1110">
    <property type="entry name" value="SGNH hydrolase"/>
    <property type="match status" value="1"/>
</dbReference>
<evidence type="ECO:0000313" key="3">
    <source>
        <dbReference type="EMBL" id="SHF00415.1"/>
    </source>
</evidence>
<reference evidence="4" key="1">
    <citation type="submission" date="2016-11" db="EMBL/GenBank/DDBJ databases">
        <authorList>
            <person name="Varghese N."/>
            <person name="Submissions S."/>
        </authorList>
    </citation>
    <scope>NUCLEOTIDE SEQUENCE [LARGE SCALE GENOMIC DNA]</scope>
    <source>
        <strain evidence="4">DSM 27370</strain>
    </source>
</reference>
<dbReference type="PANTHER" id="PTHR31988:SF19">
    <property type="entry name" value="9-O-ACETYL-N-ACETYLNEURAMINIC ACID DEACETYLASE-RELATED"/>
    <property type="match status" value="1"/>
</dbReference>
<dbReference type="Pfam" id="PF03629">
    <property type="entry name" value="SASA"/>
    <property type="match status" value="1"/>
</dbReference>
<sequence length="308" mass="35137">MLRIKSLLILFTFYAVVMFAANPVKVIITAGQSNTDGRILNTDLPEYISRISEKEYQYCKWSKGSTTERITGIFTPFWPSIDNKNNPNRWAYDAVTYYWLEQALQEDFYVIKWSLGGTAIDTACTSTNKYYWSADPGWLSQTTSTATGGRSLLLSFEENIAACIDSTLSKLDGGYEIVAFLWHQGESDTRAGDRYYDNLKNMLEHVRSFLIEKTNNPGYAQLPFIYGTVSQLNKRYNDKVESAMYRLATEDKNCYVIDMSQGELQNDKLHFTKKSGEYLGVQMYNVLVELGIAGTEARKLNSDSLKYE</sequence>
<dbReference type="InterPro" id="IPR052940">
    <property type="entry name" value="Carb_Esterase_6"/>
</dbReference>
<organism evidence="3 4">
    <name type="scientific">Dysgonomonas macrotermitis</name>
    <dbReference type="NCBI Taxonomy" id="1346286"/>
    <lineage>
        <taxon>Bacteria</taxon>
        <taxon>Pseudomonadati</taxon>
        <taxon>Bacteroidota</taxon>
        <taxon>Bacteroidia</taxon>
        <taxon>Bacteroidales</taxon>
        <taxon>Dysgonomonadaceae</taxon>
        <taxon>Dysgonomonas</taxon>
    </lineage>
</organism>
<gene>
    <name evidence="3" type="ORF">SAMN05444362_10365</name>
</gene>
<evidence type="ECO:0000259" key="2">
    <source>
        <dbReference type="Pfam" id="PF03629"/>
    </source>
</evidence>
<dbReference type="InterPro" id="IPR005181">
    <property type="entry name" value="SASA"/>
</dbReference>
<dbReference type="PANTHER" id="PTHR31988">
    <property type="entry name" value="ESTERASE, PUTATIVE (DUF303)-RELATED"/>
    <property type="match status" value="1"/>
</dbReference>
<dbReference type="RefSeq" id="WP_139262012.1">
    <property type="nucleotide sequence ID" value="NZ_BBXL01000003.1"/>
</dbReference>
<dbReference type="InterPro" id="IPR036514">
    <property type="entry name" value="SGNH_hydro_sf"/>
</dbReference>
<dbReference type="STRING" id="1346286.SAMN05444362_10365"/>
<dbReference type="GO" id="GO:0016788">
    <property type="term" value="F:hydrolase activity, acting on ester bonds"/>
    <property type="evidence" value="ECO:0007669"/>
    <property type="project" value="UniProtKB-ARBA"/>
</dbReference>
<dbReference type="AlphaFoldDB" id="A0A1M4Y3Y6"/>
<evidence type="ECO:0000256" key="1">
    <source>
        <dbReference type="ARBA" id="ARBA00022801"/>
    </source>
</evidence>
<proteinExistence type="predicted"/>
<evidence type="ECO:0000313" key="4">
    <source>
        <dbReference type="Proteomes" id="UP000184480"/>
    </source>
</evidence>
<dbReference type="EMBL" id="FQUC01000003">
    <property type="protein sequence ID" value="SHF00415.1"/>
    <property type="molecule type" value="Genomic_DNA"/>
</dbReference>
<keyword evidence="4" id="KW-1185">Reference proteome</keyword>
<dbReference type="SUPFAM" id="SSF52266">
    <property type="entry name" value="SGNH hydrolase"/>
    <property type="match status" value="1"/>
</dbReference>
<dbReference type="Proteomes" id="UP000184480">
    <property type="component" value="Unassembled WGS sequence"/>
</dbReference>
<feature type="domain" description="Sialate O-acetylesterase" evidence="2">
    <location>
        <begin position="162"/>
        <end position="285"/>
    </location>
</feature>
<name>A0A1M4Y3Y6_9BACT</name>
<accession>A0A1M4Y3Y6</accession>
<protein>
    <recommendedName>
        <fullName evidence="2">Sialate O-acetylesterase domain-containing protein</fullName>
    </recommendedName>
</protein>
<dbReference type="OrthoDB" id="9795554at2"/>